<dbReference type="GO" id="GO:0005506">
    <property type="term" value="F:iron ion binding"/>
    <property type="evidence" value="ECO:0007669"/>
    <property type="project" value="InterPro"/>
</dbReference>
<evidence type="ECO:0000256" key="2">
    <source>
        <dbReference type="ARBA" id="ARBA00010617"/>
    </source>
</evidence>
<keyword evidence="4 8" id="KW-0479">Metal-binding</keyword>
<protein>
    <submittedName>
        <fullName evidence="9">Cytochrome P450</fullName>
    </submittedName>
</protein>
<dbReference type="PRINTS" id="PR00359">
    <property type="entry name" value="BP450"/>
</dbReference>
<dbReference type="SUPFAM" id="SSF48264">
    <property type="entry name" value="Cytochrome P450"/>
    <property type="match status" value="1"/>
</dbReference>
<dbReference type="PROSITE" id="PS00086">
    <property type="entry name" value="CYTOCHROME_P450"/>
    <property type="match status" value="1"/>
</dbReference>
<dbReference type="GO" id="GO:0020037">
    <property type="term" value="F:heme binding"/>
    <property type="evidence" value="ECO:0007669"/>
    <property type="project" value="InterPro"/>
</dbReference>
<evidence type="ECO:0000256" key="4">
    <source>
        <dbReference type="ARBA" id="ARBA00022723"/>
    </source>
</evidence>
<accession>A0A117I844</accession>
<dbReference type="PANTHER" id="PTHR46696">
    <property type="entry name" value="P450, PUTATIVE (EUROFUNG)-RELATED"/>
    <property type="match status" value="1"/>
</dbReference>
<dbReference type="GO" id="GO:0036199">
    <property type="term" value="F:cholest-4-en-3-one 26-monooxygenase activity"/>
    <property type="evidence" value="ECO:0007669"/>
    <property type="project" value="TreeGrafter"/>
</dbReference>
<evidence type="ECO:0000256" key="6">
    <source>
        <dbReference type="ARBA" id="ARBA00023004"/>
    </source>
</evidence>
<dbReference type="GO" id="GO:0008395">
    <property type="term" value="F:steroid hydroxylase activity"/>
    <property type="evidence" value="ECO:0007669"/>
    <property type="project" value="TreeGrafter"/>
</dbReference>
<keyword evidence="5 8" id="KW-0560">Oxidoreductase</keyword>
<dbReference type="InterPro" id="IPR036396">
    <property type="entry name" value="Cyt_P450_sf"/>
</dbReference>
<keyword evidence="7 8" id="KW-0503">Monooxygenase</keyword>
<gene>
    <name evidence="9" type="ORF">RMCB_6666</name>
</gene>
<evidence type="ECO:0000256" key="5">
    <source>
        <dbReference type="ARBA" id="ARBA00023002"/>
    </source>
</evidence>
<dbReference type="Proteomes" id="UP000069620">
    <property type="component" value="Unassembled WGS sequence"/>
</dbReference>
<dbReference type="Pfam" id="PF00067">
    <property type="entry name" value="p450"/>
    <property type="match status" value="1"/>
</dbReference>
<evidence type="ECO:0000313" key="10">
    <source>
        <dbReference type="Proteomes" id="UP000069620"/>
    </source>
</evidence>
<dbReference type="InterPro" id="IPR001128">
    <property type="entry name" value="Cyt_P450"/>
</dbReference>
<comment type="caution">
    <text evidence="9">The sequence shown here is derived from an EMBL/GenBank/DDBJ whole genome shotgun (WGS) entry which is preliminary data.</text>
</comment>
<comment type="similarity">
    <text evidence="2 8">Belongs to the cytochrome P450 family.</text>
</comment>
<dbReference type="InterPro" id="IPR002397">
    <property type="entry name" value="Cyt_P450_B"/>
</dbReference>
<dbReference type="PANTHER" id="PTHR46696:SF4">
    <property type="entry name" value="BIOTIN BIOSYNTHESIS CYTOCHROME P450"/>
    <property type="match status" value="1"/>
</dbReference>
<dbReference type="InterPro" id="IPR017972">
    <property type="entry name" value="Cyt_P450_CS"/>
</dbReference>
<evidence type="ECO:0000256" key="1">
    <source>
        <dbReference type="ARBA" id="ARBA00001971"/>
    </source>
</evidence>
<dbReference type="PRINTS" id="PR00385">
    <property type="entry name" value="P450"/>
</dbReference>
<evidence type="ECO:0000256" key="7">
    <source>
        <dbReference type="ARBA" id="ARBA00023033"/>
    </source>
</evidence>
<keyword evidence="3 8" id="KW-0349">Heme</keyword>
<dbReference type="AlphaFoldDB" id="A0A117I844"/>
<organism evidence="9 10">
    <name type="scientific">Mycolicibacterium brisbanense</name>
    <dbReference type="NCBI Taxonomy" id="146020"/>
    <lineage>
        <taxon>Bacteria</taxon>
        <taxon>Bacillati</taxon>
        <taxon>Actinomycetota</taxon>
        <taxon>Actinomycetes</taxon>
        <taxon>Mycobacteriales</taxon>
        <taxon>Mycobacteriaceae</taxon>
        <taxon>Mycolicibacterium</taxon>
    </lineage>
</organism>
<evidence type="ECO:0000256" key="8">
    <source>
        <dbReference type="RuleBase" id="RU000461"/>
    </source>
</evidence>
<dbReference type="GO" id="GO:0006707">
    <property type="term" value="P:cholesterol catabolic process"/>
    <property type="evidence" value="ECO:0007669"/>
    <property type="project" value="TreeGrafter"/>
</dbReference>
<keyword evidence="10" id="KW-1185">Reference proteome</keyword>
<name>A0A117I844_9MYCO</name>
<proteinExistence type="inferred from homology"/>
<dbReference type="Gene3D" id="1.10.630.10">
    <property type="entry name" value="Cytochrome P450"/>
    <property type="match status" value="1"/>
</dbReference>
<dbReference type="EMBL" id="BCSX01000056">
    <property type="protein sequence ID" value="GAS92570.1"/>
    <property type="molecule type" value="Genomic_DNA"/>
</dbReference>
<sequence length="446" mass="49838">MFKDESRILTIVRLERELRMAIDPTGIDFFRDERLVDDPYPFFEALRDQCPVSREGHYGVTMVTGWDEAVAVYNDEETFSSCISVTGPFPGFPVPLEGRSADEVTALIEKHRNELPFSDQLPTLDPPTHTDHRSLLMRLITPKRLKENEDAMWQLADEVLDTYLAPGEGDFIKGFASPFTLLVIADLLGIPEEDRQGFVDGIKQHSGGGVGSTSKASLAHSPLEFLYGQFSDYVADRRAHPRDDVLTGLAEATFPDGLVPDVGDVARVATNVFSAGQETTVRLLSTALKVLAEQPDIQRRLRDDRSLIPNFIEETLRIESPVKGDFRLSRCPVTVGETELSAGTTVMVLNSAANRDPRRFQDPDTFDPARKNARQHLAFGRGIHSCPGAPLARAETRVGIERLLDRTNDIRISADRHGPPGERRYTYIPTFILRGLTELHLEFDVR</sequence>
<evidence type="ECO:0000313" key="9">
    <source>
        <dbReference type="EMBL" id="GAS92570.1"/>
    </source>
</evidence>
<reference evidence="10" key="2">
    <citation type="submission" date="2016-02" db="EMBL/GenBank/DDBJ databases">
        <title>Draft genome sequence of five rapidly growing Mycobacterium species.</title>
        <authorList>
            <person name="Katahira K."/>
            <person name="Gotou Y."/>
            <person name="Iida K."/>
            <person name="Ogura Y."/>
            <person name="Hayashi T."/>
        </authorList>
    </citation>
    <scope>NUCLEOTIDE SEQUENCE [LARGE SCALE GENOMIC DNA]</scope>
    <source>
        <strain evidence="10">JCM15654</strain>
    </source>
</reference>
<keyword evidence="6 8" id="KW-0408">Iron</keyword>
<dbReference type="STRING" id="146020.RMCB_6666"/>
<evidence type="ECO:0000256" key="3">
    <source>
        <dbReference type="ARBA" id="ARBA00022617"/>
    </source>
</evidence>
<comment type="cofactor">
    <cofactor evidence="1">
        <name>heme</name>
        <dbReference type="ChEBI" id="CHEBI:30413"/>
    </cofactor>
</comment>
<reference evidence="10" key="1">
    <citation type="journal article" date="2016" name="Genome Announc.">
        <title>Draft Genome Sequences of Five Rapidly Growing Mycobacterium Species, M. thermoresistibile, M. fortuitum subsp. acetamidolyticum, M. canariasense, M. brisbanense, and M. novocastrense.</title>
        <authorList>
            <person name="Katahira K."/>
            <person name="Ogura Y."/>
            <person name="Gotoh Y."/>
            <person name="Hayashi T."/>
        </authorList>
    </citation>
    <scope>NUCLEOTIDE SEQUENCE [LARGE SCALE GENOMIC DNA]</scope>
    <source>
        <strain evidence="10">JCM15654</strain>
    </source>
</reference>